<gene>
    <name evidence="2" type="ORF">METD_I4126</name>
</gene>
<evidence type="ECO:0000256" key="1">
    <source>
        <dbReference type="SAM" id="MobiDB-lite"/>
    </source>
</evidence>
<evidence type="ECO:0000313" key="2">
    <source>
        <dbReference type="EMBL" id="CAX25759.1"/>
    </source>
</evidence>
<proteinExistence type="predicted"/>
<protein>
    <submittedName>
        <fullName evidence="2">Uncharacterized protein</fullName>
    </submittedName>
</protein>
<dbReference type="KEGG" id="mdi:METDI4126"/>
<accession>C7CD29</accession>
<feature type="region of interest" description="Disordered" evidence="1">
    <location>
        <begin position="1"/>
        <end position="56"/>
    </location>
</feature>
<organism evidence="2 3">
    <name type="scientific">Methylorubrum extorquens (strain DSM 6343 / CIP 106787 / DM4)</name>
    <name type="common">Methylobacterium extorquens</name>
    <dbReference type="NCBI Taxonomy" id="661410"/>
    <lineage>
        <taxon>Bacteria</taxon>
        <taxon>Pseudomonadati</taxon>
        <taxon>Pseudomonadota</taxon>
        <taxon>Alphaproteobacteria</taxon>
        <taxon>Hyphomicrobiales</taxon>
        <taxon>Methylobacteriaceae</taxon>
        <taxon>Methylorubrum</taxon>
    </lineage>
</organism>
<dbReference type="AlphaFoldDB" id="C7CD29"/>
<dbReference type="Proteomes" id="UP000008070">
    <property type="component" value="Chromosome"/>
</dbReference>
<dbReference type="EMBL" id="FP103042">
    <property type="protein sequence ID" value="CAX25759.1"/>
    <property type="molecule type" value="Genomic_DNA"/>
</dbReference>
<evidence type="ECO:0000313" key="3">
    <source>
        <dbReference type="Proteomes" id="UP000008070"/>
    </source>
</evidence>
<dbReference type="HOGENOM" id="CLU_3009096_0_0_5"/>
<name>C7CD29_METED</name>
<sequence length="56" mass="5840">MARAPPRLLAEPDPGRPNARRGLTGAALPTRSIAHGAIDGFPTGSNNFSLKRGHPP</sequence>
<reference evidence="3" key="1">
    <citation type="journal article" date="2009" name="PLoS ONE">
        <title>Methylobacterium genome sequences: a reference blueprint to investigate microbial metabolism of C1 compounds from natural and industrial sources.</title>
        <authorList>
            <person name="Vuilleumier S."/>
            <person name="Chistoserdova L."/>
            <person name="Lee M.-C."/>
            <person name="Bringel F."/>
            <person name="Lajus A."/>
            <person name="Zhou Y."/>
            <person name="Gourion B."/>
            <person name="Barbe V."/>
            <person name="Chang J."/>
            <person name="Cruveiller S."/>
            <person name="Dossat C."/>
            <person name="Gillett W."/>
            <person name="Gruffaz C."/>
            <person name="Haugen E."/>
            <person name="Hourcade E."/>
            <person name="Levy R."/>
            <person name="Mangenot S."/>
            <person name="Muller E."/>
            <person name="Nadalig T."/>
            <person name="Pagni M."/>
            <person name="Penny C."/>
            <person name="Peyraud R."/>
            <person name="Robinson D.G."/>
            <person name="Roche D."/>
            <person name="Rouy Z."/>
            <person name="Saenampechek C."/>
            <person name="Salvignol G."/>
            <person name="Vallenet D."/>
            <person name="Wu Z."/>
            <person name="Marx C.J."/>
            <person name="Vorholt J.A."/>
            <person name="Olson M.V."/>
            <person name="Kaul R."/>
            <person name="Weissenbach J."/>
            <person name="Medigue C."/>
            <person name="Lidstrom M.E."/>
        </authorList>
    </citation>
    <scope>NUCLEOTIDE SEQUENCE [LARGE SCALE GENOMIC DNA]</scope>
    <source>
        <strain evidence="3">DSM 6343 / CIP 106787 / DM4</strain>
    </source>
</reference>